<proteinExistence type="predicted"/>
<dbReference type="PROSITE" id="PS50801">
    <property type="entry name" value="STAS"/>
    <property type="match status" value="1"/>
</dbReference>
<dbReference type="InterPro" id="IPR002645">
    <property type="entry name" value="STAS_dom"/>
</dbReference>
<evidence type="ECO:0000259" key="2">
    <source>
        <dbReference type="PROSITE" id="PS50801"/>
    </source>
</evidence>
<reference evidence="3 4" key="1">
    <citation type="submission" date="2018-01" db="EMBL/GenBank/DDBJ databases">
        <title>Draft genome sequence of Salinispora sp. 13K206.</title>
        <authorList>
            <person name="Sahin N."/>
            <person name="Saygin H."/>
            <person name="Ay H."/>
        </authorList>
    </citation>
    <scope>NUCLEOTIDE SEQUENCE [LARGE SCALE GENOMIC DNA]</scope>
    <source>
        <strain evidence="3 4">13K206</strain>
    </source>
</reference>
<feature type="domain" description="STAS" evidence="2">
    <location>
        <begin position="15"/>
        <end position="112"/>
    </location>
</feature>
<sequence length="112" mass="11836">MSMEPNVERTVASLSITTTTLSAGIVVLLMRGTMRRGDIDTFRDALTRVQRTRPREVQLDFSGLVDVDAGAAAAVTAAALEAQRTGTAVTVVRASEAVRRGMTVAGGADMLR</sequence>
<dbReference type="EMBL" id="POUB01000017">
    <property type="protein sequence ID" value="PZG01919.1"/>
    <property type="molecule type" value="Genomic_DNA"/>
</dbReference>
<evidence type="ECO:0000256" key="1">
    <source>
        <dbReference type="SAM" id="Phobius"/>
    </source>
</evidence>
<gene>
    <name evidence="3" type="ORF">C1I99_04845</name>
</gene>
<keyword evidence="4" id="KW-1185">Reference proteome</keyword>
<evidence type="ECO:0000313" key="4">
    <source>
        <dbReference type="Proteomes" id="UP000248749"/>
    </source>
</evidence>
<dbReference type="Pfam" id="PF01740">
    <property type="entry name" value="STAS"/>
    <property type="match status" value="1"/>
</dbReference>
<dbReference type="SUPFAM" id="SSF52091">
    <property type="entry name" value="SpoIIaa-like"/>
    <property type="match status" value="1"/>
</dbReference>
<keyword evidence="1" id="KW-1133">Transmembrane helix</keyword>
<keyword evidence="1" id="KW-0472">Membrane</keyword>
<feature type="transmembrane region" description="Helical" evidence="1">
    <location>
        <begin position="12"/>
        <end position="30"/>
    </location>
</feature>
<accession>A0A2W2DDG6</accession>
<protein>
    <recommendedName>
        <fullName evidence="2">STAS domain-containing protein</fullName>
    </recommendedName>
</protein>
<organism evidence="3 4">
    <name type="scientific">Micromonospora deserti</name>
    <dbReference type="NCBI Taxonomy" id="2070366"/>
    <lineage>
        <taxon>Bacteria</taxon>
        <taxon>Bacillati</taxon>
        <taxon>Actinomycetota</taxon>
        <taxon>Actinomycetes</taxon>
        <taxon>Micromonosporales</taxon>
        <taxon>Micromonosporaceae</taxon>
        <taxon>Micromonospora</taxon>
    </lineage>
</organism>
<comment type="caution">
    <text evidence="3">The sequence shown here is derived from an EMBL/GenBank/DDBJ whole genome shotgun (WGS) entry which is preliminary data.</text>
</comment>
<dbReference type="AlphaFoldDB" id="A0A2W2DDG6"/>
<dbReference type="InterPro" id="IPR036513">
    <property type="entry name" value="STAS_dom_sf"/>
</dbReference>
<name>A0A2W2DDG6_9ACTN</name>
<dbReference type="Proteomes" id="UP000248749">
    <property type="component" value="Unassembled WGS sequence"/>
</dbReference>
<evidence type="ECO:0000313" key="3">
    <source>
        <dbReference type="EMBL" id="PZG01919.1"/>
    </source>
</evidence>
<dbReference type="Gene3D" id="3.30.750.24">
    <property type="entry name" value="STAS domain"/>
    <property type="match status" value="1"/>
</dbReference>
<keyword evidence="1" id="KW-0812">Transmembrane</keyword>